<evidence type="ECO:0000313" key="4">
    <source>
        <dbReference type="EMBL" id="KGX93926.1"/>
    </source>
</evidence>
<comment type="similarity">
    <text evidence="1">Belongs to the glycosyl hydrolase 66 family.</text>
</comment>
<proteinExistence type="inferred from homology"/>
<keyword evidence="3" id="KW-0812">Transmembrane</keyword>
<keyword evidence="5" id="KW-1185">Reference proteome</keyword>
<dbReference type="STRING" id="1385510.GCA_000425205_00134"/>
<evidence type="ECO:0000313" key="5">
    <source>
        <dbReference type="Proteomes" id="UP000030528"/>
    </source>
</evidence>
<dbReference type="GO" id="GO:0016740">
    <property type="term" value="F:transferase activity"/>
    <property type="evidence" value="ECO:0007669"/>
    <property type="project" value="UniProtKB-KW"/>
</dbReference>
<evidence type="ECO:0000256" key="2">
    <source>
        <dbReference type="ARBA" id="ARBA00022729"/>
    </source>
</evidence>
<keyword evidence="4" id="KW-0808">Transferase</keyword>
<dbReference type="eggNOG" id="COG5297">
    <property type="taxonomic scope" value="Bacteria"/>
</dbReference>
<dbReference type="Gene3D" id="3.20.20.80">
    <property type="entry name" value="Glycosidases"/>
    <property type="match status" value="1"/>
</dbReference>
<dbReference type="Gene3D" id="2.60.40.1180">
    <property type="entry name" value="Golgi alpha-mannosidase II"/>
    <property type="match status" value="1"/>
</dbReference>
<evidence type="ECO:0000256" key="1">
    <source>
        <dbReference type="ARBA" id="ARBA00010837"/>
    </source>
</evidence>
<dbReference type="EMBL" id="AVPE01000001">
    <property type="protein sequence ID" value="KGX93926.1"/>
    <property type="molecule type" value="Genomic_DNA"/>
</dbReference>
<sequence length="579" mass="66688">MKRRTKWIIALSILILAVISLKWLPSTNTTTSDTSDITSLEIDKAMYQPGEPVTFSATLNQPSSELTIHYYHLSERIETETIEAPSKDATWTWTPPKEDYKGYLVKVSTPSSTKTIGVDVSSTWTKFPRYGFLSHFEEMDPSKQQDTIKQLNRYHINGLQYYDWHDEHHQPLKTDGAKPLSSWANIANQPAVYDTIDRYIQLADDRNMASMAYNLLYGALQQSEQDGVKPEWFMYKDDQGNAYDYHPLPENWKSHVYLTDPTNVGWQQYLYREMNHVFSQLPFDGWHIDQLGDRGKVYTKEGEPIDLASSYNGFIQNAQAKMPDQTLVMNAVNQYGQSSIAQSTVPFLYTEVWEPYQTYGDLYNIIKENDTYNKNSVLAAYMNYDLANEDGQFNKPGVLYTDALILASGGAHIELGEHMLQKEFFPHDKLQMGESLQDQLVHYYDFMVAYENLLRGDVTEAPLEMSTKDWVQLSSQPQQGKLFSFAKTNESSKIIHVLNYFDASHMKWRDSNGTQQQPTTKHDLELSIKEERPVEHVWVASPDWNGGAPSKLSFTQEEGEITVTLPEIKYWDMVVLEYK</sequence>
<dbReference type="OrthoDB" id="9778932at2"/>
<feature type="transmembrane region" description="Helical" evidence="3">
    <location>
        <begin position="7"/>
        <end position="24"/>
    </location>
</feature>
<dbReference type="Gene3D" id="2.60.40.10">
    <property type="entry name" value="Immunoglobulins"/>
    <property type="match status" value="1"/>
</dbReference>
<gene>
    <name evidence="4" type="ORF">N781_01730</name>
</gene>
<protein>
    <submittedName>
        <fullName evidence="4">Cycloisomaltooligosaccharide glucanotransferase</fullName>
    </submittedName>
</protein>
<dbReference type="AlphaFoldDB" id="A0A0A5GKY1"/>
<dbReference type="Pfam" id="PF13199">
    <property type="entry name" value="Glyco_hydro_66"/>
    <property type="match status" value="1"/>
</dbReference>
<keyword evidence="2" id="KW-0732">Signal</keyword>
<dbReference type="InterPro" id="IPR013780">
    <property type="entry name" value="Glyco_hydro_b"/>
</dbReference>
<evidence type="ECO:0000256" key="3">
    <source>
        <dbReference type="SAM" id="Phobius"/>
    </source>
</evidence>
<dbReference type="InterPro" id="IPR025092">
    <property type="entry name" value="Glyco_hydro_66"/>
</dbReference>
<dbReference type="RefSeq" id="WP_036768842.1">
    <property type="nucleotide sequence ID" value="NZ_AULI01000001.1"/>
</dbReference>
<keyword evidence="3" id="KW-0472">Membrane</keyword>
<dbReference type="Proteomes" id="UP000030528">
    <property type="component" value="Unassembled WGS sequence"/>
</dbReference>
<keyword evidence="3" id="KW-1133">Transmembrane helix</keyword>
<comment type="caution">
    <text evidence="4">The sequence shown here is derived from an EMBL/GenBank/DDBJ whole genome shotgun (WGS) entry which is preliminary data.</text>
</comment>
<dbReference type="InterPro" id="IPR013783">
    <property type="entry name" value="Ig-like_fold"/>
</dbReference>
<dbReference type="CDD" id="cd14745">
    <property type="entry name" value="GH66"/>
    <property type="match status" value="1"/>
</dbReference>
<name>A0A0A5GKY1_9BACI</name>
<reference evidence="4 5" key="1">
    <citation type="submission" date="2013-08" db="EMBL/GenBank/DDBJ databases">
        <authorList>
            <person name="Huang J."/>
            <person name="Wang G."/>
        </authorList>
    </citation>
    <scope>NUCLEOTIDE SEQUENCE [LARGE SCALE GENOMIC DNA]</scope>
    <source>
        <strain evidence="4 5">JSM 076056</strain>
    </source>
</reference>
<organism evidence="4 5">
    <name type="scientific">Pontibacillus halophilus JSM 076056 = DSM 19796</name>
    <dbReference type="NCBI Taxonomy" id="1385510"/>
    <lineage>
        <taxon>Bacteria</taxon>
        <taxon>Bacillati</taxon>
        <taxon>Bacillota</taxon>
        <taxon>Bacilli</taxon>
        <taxon>Bacillales</taxon>
        <taxon>Bacillaceae</taxon>
        <taxon>Pontibacillus</taxon>
    </lineage>
</organism>
<accession>A0A0A5GKY1</accession>